<dbReference type="EMBL" id="EU972916">
    <property type="protein sequence ID" value="ACG45034.1"/>
    <property type="molecule type" value="mRNA"/>
</dbReference>
<evidence type="ECO:0000313" key="2">
    <source>
        <dbReference type="EMBL" id="ACG45034.1"/>
    </source>
</evidence>
<accession>B6U6Q1</accession>
<feature type="transmembrane region" description="Helical" evidence="1">
    <location>
        <begin position="39"/>
        <end position="58"/>
    </location>
</feature>
<evidence type="ECO:0000256" key="1">
    <source>
        <dbReference type="SAM" id="Phobius"/>
    </source>
</evidence>
<protein>
    <submittedName>
        <fullName evidence="2">Uncharacterized protein</fullName>
    </submittedName>
</protein>
<keyword evidence="1" id="KW-0812">Transmembrane</keyword>
<reference evidence="2" key="1">
    <citation type="journal article" date="2009" name="Plant Mol. Biol.">
        <title>Insights into corn genes derived from large-scale cDNA sequencing.</title>
        <authorList>
            <person name="Alexandrov N.N."/>
            <person name="Brover V.V."/>
            <person name="Freidin S."/>
            <person name="Troukhan M.E."/>
            <person name="Tatarinova T.V."/>
            <person name="Zhang H."/>
            <person name="Swaller T.J."/>
            <person name="Lu Y.P."/>
            <person name="Bouck J."/>
            <person name="Flavell R.B."/>
            <person name="Feldmann K.A."/>
        </authorList>
    </citation>
    <scope>NUCLEOTIDE SEQUENCE</scope>
</reference>
<keyword evidence="1" id="KW-1133">Transmembrane helix</keyword>
<proteinExistence type="evidence at transcript level"/>
<sequence length="72" mass="8294">MASLKAANATLVFLPMSDHGNYFFPFVKWLLSNLLQCGWPLFTGICIFRISNLVHFVLSKYRTKKFRGNLLP</sequence>
<name>B6U6Q1_MAIZE</name>
<organism evidence="2">
    <name type="scientific">Zea mays</name>
    <name type="common">Maize</name>
    <dbReference type="NCBI Taxonomy" id="4577"/>
    <lineage>
        <taxon>Eukaryota</taxon>
        <taxon>Viridiplantae</taxon>
        <taxon>Streptophyta</taxon>
        <taxon>Embryophyta</taxon>
        <taxon>Tracheophyta</taxon>
        <taxon>Spermatophyta</taxon>
        <taxon>Magnoliopsida</taxon>
        <taxon>Liliopsida</taxon>
        <taxon>Poales</taxon>
        <taxon>Poaceae</taxon>
        <taxon>PACMAD clade</taxon>
        <taxon>Panicoideae</taxon>
        <taxon>Andropogonodae</taxon>
        <taxon>Andropogoneae</taxon>
        <taxon>Tripsacinae</taxon>
        <taxon>Zea</taxon>
    </lineage>
</organism>
<keyword evidence="1" id="KW-0472">Membrane</keyword>
<dbReference type="AlphaFoldDB" id="B6U6Q1"/>